<evidence type="ECO:0000256" key="1">
    <source>
        <dbReference type="SAM" id="MobiDB-lite"/>
    </source>
</evidence>
<dbReference type="Proteomes" id="UP000765509">
    <property type="component" value="Unassembled WGS sequence"/>
</dbReference>
<name>A0A9Q3CZ74_9BASI</name>
<evidence type="ECO:0000313" key="3">
    <source>
        <dbReference type="Proteomes" id="UP000765509"/>
    </source>
</evidence>
<proteinExistence type="predicted"/>
<protein>
    <submittedName>
        <fullName evidence="2">Uncharacterized protein</fullName>
    </submittedName>
</protein>
<keyword evidence="3" id="KW-1185">Reference proteome</keyword>
<feature type="compositionally biased region" description="Polar residues" evidence="1">
    <location>
        <begin position="141"/>
        <end position="179"/>
    </location>
</feature>
<dbReference type="AlphaFoldDB" id="A0A9Q3CZ74"/>
<organism evidence="2 3">
    <name type="scientific">Austropuccinia psidii MF-1</name>
    <dbReference type="NCBI Taxonomy" id="1389203"/>
    <lineage>
        <taxon>Eukaryota</taxon>
        <taxon>Fungi</taxon>
        <taxon>Dikarya</taxon>
        <taxon>Basidiomycota</taxon>
        <taxon>Pucciniomycotina</taxon>
        <taxon>Pucciniomycetes</taxon>
        <taxon>Pucciniales</taxon>
        <taxon>Sphaerophragmiaceae</taxon>
        <taxon>Austropuccinia</taxon>
    </lineage>
</organism>
<dbReference type="EMBL" id="AVOT02012195">
    <property type="protein sequence ID" value="MBW0493714.1"/>
    <property type="molecule type" value="Genomic_DNA"/>
</dbReference>
<sequence>MPSTRSGDSYKPFSRSQKGHICDYAKSQSVTETQGSVDNLQINKLCHSETDITILPSKRAYTTTRSLSGNLQNQPEGLQQCIAEKSVLDSCRCVEKPHKFLPDCEKIPGPLQHLKVMKWMASIDGKEENDAFNIRMEEKQPSTTQASPKNSPNSQQQKFQCEKPATSQKASHQPQSLTARATGSQIFNRMPWNCISDGQNNDGITEEGGSQIKISDMISDIFDSIPELYEVINDIKTCVSDKNSSICTNLKAINLSLSQINGTLKCFQKF</sequence>
<accession>A0A9Q3CZ74</accession>
<feature type="region of interest" description="Disordered" evidence="1">
    <location>
        <begin position="139"/>
        <end position="179"/>
    </location>
</feature>
<evidence type="ECO:0000313" key="2">
    <source>
        <dbReference type="EMBL" id="MBW0493714.1"/>
    </source>
</evidence>
<reference evidence="2" key="1">
    <citation type="submission" date="2021-03" db="EMBL/GenBank/DDBJ databases">
        <title>Draft genome sequence of rust myrtle Austropuccinia psidii MF-1, a brazilian biotype.</title>
        <authorList>
            <person name="Quecine M.C."/>
            <person name="Pachon D.M.R."/>
            <person name="Bonatelli M.L."/>
            <person name="Correr F.H."/>
            <person name="Franceschini L.M."/>
            <person name="Leite T.F."/>
            <person name="Margarido G.R.A."/>
            <person name="Almeida C.A."/>
            <person name="Ferrarezi J.A."/>
            <person name="Labate C.A."/>
        </authorList>
    </citation>
    <scope>NUCLEOTIDE SEQUENCE</scope>
    <source>
        <strain evidence="2">MF-1</strain>
    </source>
</reference>
<gene>
    <name evidence="2" type="ORF">O181_033429</name>
</gene>
<comment type="caution">
    <text evidence="2">The sequence shown here is derived from an EMBL/GenBank/DDBJ whole genome shotgun (WGS) entry which is preliminary data.</text>
</comment>